<dbReference type="Proteomes" id="UP001242811">
    <property type="component" value="Unassembled WGS sequence"/>
</dbReference>
<dbReference type="EMBL" id="JAUSWA010000008">
    <property type="protein sequence ID" value="MDQ0493625.1"/>
    <property type="molecule type" value="Genomic_DNA"/>
</dbReference>
<name>A0ABU0KW07_9BACL</name>
<comment type="caution">
    <text evidence="1">The sequence shown here is derived from an EMBL/GenBank/DDBJ whole genome shotgun (WGS) entry which is preliminary data.</text>
</comment>
<evidence type="ECO:0000313" key="2">
    <source>
        <dbReference type="Proteomes" id="UP001242811"/>
    </source>
</evidence>
<gene>
    <name evidence="1" type="ORF">QOZ95_001783</name>
</gene>
<accession>A0ABU0KW07</accession>
<organism evidence="1 2">
    <name type="scientific">Paenibacillus brasilensis</name>
    <dbReference type="NCBI Taxonomy" id="128574"/>
    <lineage>
        <taxon>Bacteria</taxon>
        <taxon>Bacillati</taxon>
        <taxon>Bacillota</taxon>
        <taxon>Bacilli</taxon>
        <taxon>Bacillales</taxon>
        <taxon>Paenibacillaceae</taxon>
        <taxon>Paenibacillus</taxon>
    </lineage>
</organism>
<protein>
    <submittedName>
        <fullName evidence="1">Uncharacterized protein</fullName>
    </submittedName>
</protein>
<keyword evidence="2" id="KW-1185">Reference proteome</keyword>
<evidence type="ECO:0000313" key="1">
    <source>
        <dbReference type="EMBL" id="MDQ0493625.1"/>
    </source>
</evidence>
<sequence length="81" mass="9251">MVWIGGWTTVFIGWNVSMYCIGKRDVPEYMGDHIFVYGSEVEGANQDKSICTVHSVIKVMSLSWRTLIRWSSNSILSLISY</sequence>
<proteinExistence type="predicted"/>
<reference evidence="1 2" key="1">
    <citation type="submission" date="2023-07" db="EMBL/GenBank/DDBJ databases">
        <title>Genomic Encyclopedia of Type Strains, Phase IV (KMG-IV): sequencing the most valuable type-strain genomes for metagenomic binning, comparative biology and taxonomic classification.</title>
        <authorList>
            <person name="Goeker M."/>
        </authorList>
    </citation>
    <scope>NUCLEOTIDE SEQUENCE [LARGE SCALE GENOMIC DNA]</scope>
    <source>
        <strain evidence="1 2">DSM 14914</strain>
    </source>
</reference>